<dbReference type="InterPro" id="IPR027267">
    <property type="entry name" value="AH/BAR_dom_sf"/>
</dbReference>
<feature type="domain" description="BAR" evidence="1">
    <location>
        <begin position="2"/>
        <end position="210"/>
    </location>
</feature>
<evidence type="ECO:0000259" key="1">
    <source>
        <dbReference type="Pfam" id="PF03114"/>
    </source>
</evidence>
<protein>
    <submittedName>
        <fullName evidence="2">BAR domain-containing protein</fullName>
    </submittedName>
</protein>
<reference evidence="3" key="1">
    <citation type="submission" date="2013-10" db="EMBL/GenBank/DDBJ databases">
        <title>Genome sequencing of Onchocerca volvulus.</title>
        <authorList>
            <person name="Cotton J."/>
            <person name="Tsai J."/>
            <person name="Stanley E."/>
            <person name="Tracey A."/>
            <person name="Holroyd N."/>
            <person name="Lustigman S."/>
            <person name="Berriman M."/>
        </authorList>
    </citation>
    <scope>NUCLEOTIDE SEQUENCE</scope>
</reference>
<dbReference type="Gene3D" id="1.20.1270.60">
    <property type="entry name" value="Arfaptin homology (AH) domain/BAR domain"/>
    <property type="match status" value="1"/>
</dbReference>
<evidence type="ECO:0000313" key="2">
    <source>
        <dbReference type="EnsemblMetazoa" id="OVOC2023.1"/>
    </source>
</evidence>
<dbReference type="EMBL" id="CMVM020000063">
    <property type="status" value="NOT_ANNOTATED_CDS"/>
    <property type="molecule type" value="Genomic_DNA"/>
</dbReference>
<dbReference type="SUPFAM" id="SSF103657">
    <property type="entry name" value="BAR/IMD domain-like"/>
    <property type="match status" value="1"/>
</dbReference>
<dbReference type="Pfam" id="PF03114">
    <property type="entry name" value="BAR"/>
    <property type="match status" value="1"/>
</dbReference>
<keyword evidence="3" id="KW-1185">Reference proteome</keyword>
<proteinExistence type="predicted"/>
<dbReference type="AlphaFoldDB" id="A0A8R1XWY9"/>
<dbReference type="EnsemblMetazoa" id="OVOC2023.1">
    <property type="protein sequence ID" value="OVOC2023.1"/>
    <property type="gene ID" value="WBGene00238832"/>
</dbReference>
<name>A0A8R1XWY9_ONCVO</name>
<accession>A0A8R1XWY9</accession>
<organism evidence="2 3">
    <name type="scientific">Onchocerca volvulus</name>
    <dbReference type="NCBI Taxonomy" id="6282"/>
    <lineage>
        <taxon>Eukaryota</taxon>
        <taxon>Metazoa</taxon>
        <taxon>Ecdysozoa</taxon>
        <taxon>Nematoda</taxon>
        <taxon>Chromadorea</taxon>
        <taxon>Rhabditida</taxon>
        <taxon>Spirurina</taxon>
        <taxon>Spiruromorpha</taxon>
        <taxon>Filarioidea</taxon>
        <taxon>Onchocercidae</taxon>
        <taxon>Onchocerca</taxon>
    </lineage>
</organism>
<reference evidence="2" key="2">
    <citation type="submission" date="2022-06" db="UniProtKB">
        <authorList>
            <consortium name="EnsemblMetazoa"/>
        </authorList>
    </citation>
    <scope>IDENTIFICATION</scope>
</reference>
<sequence length="222" mass="25733">MFRRLKQNVMVKLDMAKQTEFPDNVTRSITFCEQSKLDVAAIVKAVESMISKFKAVGMTPADSIANICSNLAVKTTNEKFNKVMKNVEKTLVEIAKTERSTVKQIETKFFECWSKKWLEETLIIYLDDINQLKKRRLDKDGLAQSANKYPDDETKQQKSREANLRYEEQLAKVQQNIQEFPAHYTKTTEAIRELMNILADHFDKCENITADHLKYAKNGQKI</sequence>
<dbReference type="Proteomes" id="UP000024404">
    <property type="component" value="Unassembled WGS sequence"/>
</dbReference>
<dbReference type="GO" id="GO:0005737">
    <property type="term" value="C:cytoplasm"/>
    <property type="evidence" value="ECO:0007669"/>
    <property type="project" value="InterPro"/>
</dbReference>
<dbReference type="InterPro" id="IPR004148">
    <property type="entry name" value="BAR_dom"/>
</dbReference>
<evidence type="ECO:0000313" key="3">
    <source>
        <dbReference type="Proteomes" id="UP000024404"/>
    </source>
</evidence>